<evidence type="ECO:0000256" key="6">
    <source>
        <dbReference type="SAM" id="Phobius"/>
    </source>
</evidence>
<dbReference type="InterPro" id="IPR011701">
    <property type="entry name" value="MFS"/>
</dbReference>
<feature type="transmembrane region" description="Helical" evidence="6">
    <location>
        <begin position="263"/>
        <end position="286"/>
    </location>
</feature>
<dbReference type="PROSITE" id="PS50850">
    <property type="entry name" value="MFS"/>
    <property type="match status" value="1"/>
</dbReference>
<comment type="caution">
    <text evidence="8">The sequence shown here is derived from an EMBL/GenBank/DDBJ whole genome shotgun (WGS) entry which is preliminary data.</text>
</comment>
<proteinExistence type="predicted"/>
<feature type="transmembrane region" description="Helical" evidence="6">
    <location>
        <begin position="298"/>
        <end position="317"/>
    </location>
</feature>
<reference evidence="8" key="1">
    <citation type="submission" date="2024-01" db="EMBL/GenBank/DDBJ databases">
        <title>First draft genome sequence data of TA4-1, the type strain of Gram-positive actinobacterium Streptomyces chiangmaiensis.</title>
        <authorList>
            <person name="Yasawong M."/>
            <person name="Nantapong N."/>
        </authorList>
    </citation>
    <scope>NUCLEOTIDE SEQUENCE</scope>
    <source>
        <strain evidence="8">TA4-1</strain>
    </source>
</reference>
<sequence>MNSQQDAARWTSASKDRRFVRFWAGQSVSQFGDRITELALPLVAVAALDASADQVAWLTASVWAPNLLAVVLGAWVDQRVHKRRLLILADLVRACVLLTLPAAHLLGAVTLGQLYAVAFLTGVAGVVFNTAYPPFFAHLVPLSAYVDANSKLSAGRSASFVAGPAIGGALVQALTAPLAVIADAVSFVASAVLIGTVRVHEPTDDAAEVTGHPLLRRAREGLVFVVRHPVLRASLGCATTVNFFTFLSGTGLTVLFADRVLELSAGTIGLAFGIGSLGSLLGAVTAPRISRRIGVGRSIAAGAVLFPAPIAIIAAASGPTWARAGALAGAEFLSGFGVMLFDVNLNSLQTSVTPNGLRSRVSGAYSTVNYGVRPIGAVAGGVLATHLGLRATLITAAVGGALSLLWLLPSPIPRIRSLAPGDPLAAYGGAAAGCRSEGT</sequence>
<keyword evidence="3 6" id="KW-0812">Transmembrane</keyword>
<keyword evidence="9" id="KW-1185">Reference proteome</keyword>
<evidence type="ECO:0000313" key="8">
    <source>
        <dbReference type="EMBL" id="MED7827411.1"/>
    </source>
</evidence>
<dbReference type="RefSeq" id="WP_329511792.1">
    <property type="nucleotide sequence ID" value="NZ_BAAAYZ010000140.1"/>
</dbReference>
<dbReference type="SUPFAM" id="SSF103473">
    <property type="entry name" value="MFS general substrate transporter"/>
    <property type="match status" value="1"/>
</dbReference>
<feature type="transmembrane region" description="Helical" evidence="6">
    <location>
        <begin position="55"/>
        <end position="76"/>
    </location>
</feature>
<feature type="domain" description="Major facilitator superfamily (MFS) profile" evidence="7">
    <location>
        <begin position="179"/>
        <end position="439"/>
    </location>
</feature>
<feature type="transmembrane region" description="Helical" evidence="6">
    <location>
        <begin position="112"/>
        <end position="132"/>
    </location>
</feature>
<dbReference type="EMBL" id="JAYWVC010000230">
    <property type="protein sequence ID" value="MED7827411.1"/>
    <property type="molecule type" value="Genomic_DNA"/>
</dbReference>
<name>A0ABU7FTG7_9ACTN</name>
<comment type="subcellular location">
    <subcellularLocation>
        <location evidence="1">Cell membrane</location>
        <topology evidence="1">Multi-pass membrane protein</topology>
    </subcellularLocation>
</comment>
<organism evidence="8 9">
    <name type="scientific">Streptomyces chiangmaiensis</name>
    <dbReference type="NCBI Taxonomy" id="766497"/>
    <lineage>
        <taxon>Bacteria</taxon>
        <taxon>Bacillati</taxon>
        <taxon>Actinomycetota</taxon>
        <taxon>Actinomycetes</taxon>
        <taxon>Kitasatosporales</taxon>
        <taxon>Streptomycetaceae</taxon>
        <taxon>Streptomyces</taxon>
    </lineage>
</organism>
<keyword evidence="4 6" id="KW-1133">Transmembrane helix</keyword>
<evidence type="ECO:0000256" key="2">
    <source>
        <dbReference type="ARBA" id="ARBA00022475"/>
    </source>
</evidence>
<evidence type="ECO:0000256" key="5">
    <source>
        <dbReference type="ARBA" id="ARBA00023136"/>
    </source>
</evidence>
<dbReference type="CDD" id="cd06173">
    <property type="entry name" value="MFS_MefA_like"/>
    <property type="match status" value="1"/>
</dbReference>
<keyword evidence="5 6" id="KW-0472">Membrane</keyword>
<evidence type="ECO:0000256" key="3">
    <source>
        <dbReference type="ARBA" id="ARBA00022692"/>
    </source>
</evidence>
<evidence type="ECO:0000259" key="7">
    <source>
        <dbReference type="PROSITE" id="PS50850"/>
    </source>
</evidence>
<dbReference type="PANTHER" id="PTHR23513">
    <property type="entry name" value="INTEGRAL MEMBRANE EFFLUX PROTEIN-RELATED"/>
    <property type="match status" value="1"/>
</dbReference>
<dbReference type="PANTHER" id="PTHR23513:SF6">
    <property type="entry name" value="MAJOR FACILITATOR SUPERFAMILY ASSOCIATED DOMAIN-CONTAINING PROTEIN"/>
    <property type="match status" value="1"/>
</dbReference>
<gene>
    <name evidence="8" type="ORF">VXC91_37305</name>
</gene>
<keyword evidence="2" id="KW-1003">Cell membrane</keyword>
<dbReference type="Pfam" id="PF07690">
    <property type="entry name" value="MFS_1"/>
    <property type="match status" value="1"/>
</dbReference>
<dbReference type="InterPro" id="IPR036259">
    <property type="entry name" value="MFS_trans_sf"/>
</dbReference>
<dbReference type="Gene3D" id="1.20.1250.20">
    <property type="entry name" value="MFS general substrate transporter like domains"/>
    <property type="match status" value="1"/>
</dbReference>
<protein>
    <submittedName>
        <fullName evidence="8">MFS transporter</fullName>
    </submittedName>
</protein>
<feature type="transmembrane region" description="Helical" evidence="6">
    <location>
        <begin position="235"/>
        <end position="257"/>
    </location>
</feature>
<dbReference type="InterPro" id="IPR020846">
    <property type="entry name" value="MFS_dom"/>
</dbReference>
<feature type="transmembrane region" description="Helical" evidence="6">
    <location>
        <begin position="85"/>
        <end position="106"/>
    </location>
</feature>
<feature type="transmembrane region" description="Helical" evidence="6">
    <location>
        <begin position="387"/>
        <end position="408"/>
    </location>
</feature>
<evidence type="ECO:0000256" key="1">
    <source>
        <dbReference type="ARBA" id="ARBA00004651"/>
    </source>
</evidence>
<accession>A0ABU7FTG7</accession>
<evidence type="ECO:0000313" key="9">
    <source>
        <dbReference type="Proteomes" id="UP001333996"/>
    </source>
</evidence>
<evidence type="ECO:0000256" key="4">
    <source>
        <dbReference type="ARBA" id="ARBA00022989"/>
    </source>
</evidence>
<dbReference type="Proteomes" id="UP001333996">
    <property type="component" value="Unassembled WGS sequence"/>
</dbReference>